<protein>
    <recommendedName>
        <fullName evidence="5">Phage holin family protein</fullName>
    </recommendedName>
</protein>
<feature type="compositionally biased region" description="Basic and acidic residues" evidence="1">
    <location>
        <begin position="207"/>
        <end position="216"/>
    </location>
</feature>
<dbReference type="AlphaFoldDB" id="A0A931GI36"/>
<reference evidence="3" key="1">
    <citation type="submission" date="2020-11" db="EMBL/GenBank/DDBJ databases">
        <title>Sequencing the genomes of 1000 actinobacteria strains.</title>
        <authorList>
            <person name="Klenk H.-P."/>
        </authorList>
    </citation>
    <scope>NUCLEOTIDE SEQUENCE</scope>
    <source>
        <strain evidence="3">DSM 26152</strain>
    </source>
</reference>
<name>A0A931GI36_9MICC</name>
<keyword evidence="2" id="KW-0472">Membrane</keyword>
<comment type="caution">
    <text evidence="3">The sequence shown here is derived from an EMBL/GenBank/DDBJ whole genome shotgun (WGS) entry which is preliminary data.</text>
</comment>
<dbReference type="InterPro" id="IPR009937">
    <property type="entry name" value="Phage_holin_3_6"/>
</dbReference>
<keyword evidence="2" id="KW-1133">Transmembrane helix</keyword>
<dbReference type="EMBL" id="JADOTZ010000001">
    <property type="protein sequence ID" value="MBG6083871.1"/>
    <property type="molecule type" value="Genomic_DNA"/>
</dbReference>
<feature type="transmembrane region" description="Helical" evidence="2">
    <location>
        <begin position="81"/>
        <end position="105"/>
    </location>
</feature>
<accession>A0A931GI36</accession>
<dbReference type="RefSeq" id="WP_196835258.1">
    <property type="nucleotide sequence ID" value="NZ_JADOTZ010000001.1"/>
</dbReference>
<evidence type="ECO:0000313" key="4">
    <source>
        <dbReference type="Proteomes" id="UP000625033"/>
    </source>
</evidence>
<feature type="compositionally biased region" description="Basic and acidic residues" evidence="1">
    <location>
        <begin position="144"/>
        <end position="175"/>
    </location>
</feature>
<evidence type="ECO:0000256" key="2">
    <source>
        <dbReference type="SAM" id="Phobius"/>
    </source>
</evidence>
<evidence type="ECO:0000256" key="1">
    <source>
        <dbReference type="SAM" id="MobiDB-lite"/>
    </source>
</evidence>
<dbReference type="Pfam" id="PF07332">
    <property type="entry name" value="Phage_holin_3_6"/>
    <property type="match status" value="1"/>
</dbReference>
<proteinExistence type="predicted"/>
<keyword evidence="2" id="KW-0812">Transmembrane</keyword>
<dbReference type="Proteomes" id="UP000625033">
    <property type="component" value="Unassembled WGS sequence"/>
</dbReference>
<evidence type="ECO:0000313" key="3">
    <source>
        <dbReference type="EMBL" id="MBG6083871.1"/>
    </source>
</evidence>
<organism evidence="3 4">
    <name type="scientific">Zhihengliuella flava</name>
    <dbReference type="NCBI Taxonomy" id="1285193"/>
    <lineage>
        <taxon>Bacteria</taxon>
        <taxon>Bacillati</taxon>
        <taxon>Actinomycetota</taxon>
        <taxon>Actinomycetes</taxon>
        <taxon>Micrococcales</taxon>
        <taxon>Micrococcaceae</taxon>
        <taxon>Zhihengliuella</taxon>
    </lineage>
</organism>
<feature type="transmembrane region" description="Helical" evidence="2">
    <location>
        <begin position="46"/>
        <end position="75"/>
    </location>
</feature>
<gene>
    <name evidence="3" type="ORF">IW252_000638</name>
</gene>
<keyword evidence="4" id="KW-1185">Reference proteome</keyword>
<feature type="region of interest" description="Disordered" evidence="1">
    <location>
        <begin position="138"/>
        <end position="175"/>
    </location>
</feature>
<feature type="region of interest" description="Disordered" evidence="1">
    <location>
        <begin position="207"/>
        <end position="227"/>
    </location>
</feature>
<evidence type="ECO:0008006" key="5">
    <source>
        <dbReference type="Google" id="ProtNLM"/>
    </source>
</evidence>
<sequence length="227" mass="24417">MSGTETGRRTASPINVIKDLGRLVPKQINDELQLAKRQLTSKGINVGVAAGLGVAALLFLSALGICLLVAAIMGLAEVMPAWGAALVVAAFFLLLIVIVALIAVVKIKKAMPLMPEDALRGFKHDLGILKEGSAFDVSTLDQPEPTREEKERMAAEKEAEKAKKEAEKENLSYAELKARSEARRAHLAELRDKLGKQASTAEKTAEKAYGLKEKLQKFKPGSSTDGQ</sequence>